<dbReference type="InterPro" id="IPR051454">
    <property type="entry name" value="RNA/ubiquinone_mod_enzymes"/>
</dbReference>
<feature type="domain" description="Peptidase U32 collagenase" evidence="1">
    <location>
        <begin position="390"/>
        <end position="506"/>
    </location>
</feature>
<evidence type="ECO:0000313" key="3">
    <source>
        <dbReference type="Proteomes" id="UP000515856"/>
    </source>
</evidence>
<keyword evidence="3" id="KW-1185">Reference proteome</keyword>
<dbReference type="EMBL" id="CP060636">
    <property type="protein sequence ID" value="QNM10810.1"/>
    <property type="molecule type" value="Genomic_DNA"/>
</dbReference>
<dbReference type="InterPro" id="IPR020988">
    <property type="entry name" value="Pept_U32_collagenase"/>
</dbReference>
<dbReference type="AlphaFoldDB" id="A0A7G9GJ28"/>
<dbReference type="RefSeq" id="WP_117456060.1">
    <property type="nucleotide sequence ID" value="NZ_CP060636.1"/>
</dbReference>
<protein>
    <submittedName>
        <fullName evidence="2">U32 family peptidase</fullName>
    </submittedName>
</protein>
<proteinExistence type="predicted"/>
<reference evidence="2 3" key="1">
    <citation type="submission" date="2020-08" db="EMBL/GenBank/DDBJ databases">
        <authorList>
            <person name="Liu C."/>
            <person name="Sun Q."/>
        </authorList>
    </citation>
    <scope>NUCLEOTIDE SEQUENCE [LARGE SCALE GENOMIC DNA]</scope>
    <source>
        <strain evidence="2 3">NSJ-61</strain>
    </source>
</reference>
<dbReference type="InterPro" id="IPR001539">
    <property type="entry name" value="Peptidase_U32"/>
</dbReference>
<dbReference type="Pfam" id="PF01136">
    <property type="entry name" value="Peptidase_U32"/>
    <property type="match status" value="2"/>
</dbReference>
<organism evidence="2 3">
    <name type="scientific">[Eubacterium] hominis</name>
    <dbReference type="NCBI Taxonomy" id="2764325"/>
    <lineage>
        <taxon>Bacteria</taxon>
        <taxon>Bacillati</taxon>
        <taxon>Bacillota</taxon>
        <taxon>Erysipelotrichia</taxon>
        <taxon>Erysipelotrichales</taxon>
        <taxon>Erysipelotrichaceae</taxon>
        <taxon>Amedibacillus</taxon>
    </lineage>
</organism>
<dbReference type="KEGG" id="ehn:H9Q80_10990"/>
<dbReference type="Pfam" id="PF12392">
    <property type="entry name" value="DUF3656"/>
    <property type="match status" value="1"/>
</dbReference>
<dbReference type="PANTHER" id="PTHR30217">
    <property type="entry name" value="PEPTIDASE U32 FAMILY"/>
    <property type="match status" value="1"/>
</dbReference>
<dbReference type="Proteomes" id="UP000515856">
    <property type="component" value="Chromosome"/>
</dbReference>
<gene>
    <name evidence="2" type="ORF">H9Q80_10990</name>
</gene>
<name>A0A7G9GJ28_9FIRM</name>
<dbReference type="PROSITE" id="PS01276">
    <property type="entry name" value="PEPTIDASE_U32"/>
    <property type="match status" value="1"/>
</dbReference>
<evidence type="ECO:0000313" key="2">
    <source>
        <dbReference type="EMBL" id="QNM10810.1"/>
    </source>
</evidence>
<evidence type="ECO:0000259" key="1">
    <source>
        <dbReference type="Pfam" id="PF12392"/>
    </source>
</evidence>
<accession>A0A7G9GJ28</accession>
<sequence length="757" mass="86834">MKKVELLAPAGSMEALYAAVQNGCDAVYLGGEMFGARAFAQNFSRDDLKGAIRYAHMYGVSVYITVNTLIKEDEMHAAIDYVSYLQDIDVDALIIQDLGLLHVVRNMFPDMEVHASTQMHVHNPDGILFLKNQGVKRVVVPRETTIEEIEAYAKLGVDLEVFVQGALCVSYSGQCLMSSVLFDRSGNRGACAQPCRMQYGFYRKEEDCLVPIKSKGDYLLSPKDLNTLERLPELIDAGVASFKIEGRMKRPEYVAYMVSLYRQAIDAHLAHRKFKVSKEMIEDMQKLFHRGFTTGHIFHQKGSALMNPIRPNHMGVEVGKIIGLKKDKMRVKLSRDLDQGDGVRILGDEDEGFRVNKIYKDGLLVNHGDAGSIIELDRIYGVKEHAMILKTSAVHQLKQLQESYQGYQRRVDIYGRFTMKKDQHPSLSVYDEQGNQVEIISECIVEKAMKTPLSKERLEAQLMKTKDTPYTFQNIEFDMDEDAIMPIKEINQMRRDALAALNEKRVLQHPNRRKNDKKDQIISLTQKKECSIILHTYEQYRACVDQDVTIYIDSLPLYEKIKQENPEVKPITPRIMKTAYPDQGMIQDIGGLYQEKNYIYGTSLNVSNSYSAQFLFEHQAQSVVFSLETDKDECIKIMKQAKQRYHGGSFAYVVYGKRELMVSEYCPINAVEKDSDKKNCGLCRKHDYLLIDKKKRQFPLMMDENCRMHLLEETAWNRLEDIQELKKAGIQHFICILNDEDEQTSREVIKQVMGLCQ</sequence>
<dbReference type="PANTHER" id="PTHR30217:SF10">
    <property type="entry name" value="23S RRNA 5-HYDROXYCYTIDINE C2501 SYNTHASE"/>
    <property type="match status" value="1"/>
</dbReference>